<dbReference type="Pfam" id="PF00440">
    <property type="entry name" value="TetR_N"/>
    <property type="match status" value="1"/>
</dbReference>
<keyword evidence="2" id="KW-0805">Transcription regulation</keyword>
<dbReference type="SUPFAM" id="SSF46689">
    <property type="entry name" value="Homeodomain-like"/>
    <property type="match status" value="1"/>
</dbReference>
<evidence type="ECO:0000313" key="8">
    <source>
        <dbReference type="Proteomes" id="UP000248975"/>
    </source>
</evidence>
<evidence type="ECO:0000256" key="1">
    <source>
        <dbReference type="ARBA" id="ARBA00022491"/>
    </source>
</evidence>
<dbReference type="PANTHER" id="PTHR30055:SF228">
    <property type="entry name" value="TRANSCRIPTIONAL REGULATOR-RELATED"/>
    <property type="match status" value="1"/>
</dbReference>
<evidence type="ECO:0000256" key="3">
    <source>
        <dbReference type="ARBA" id="ARBA00023125"/>
    </source>
</evidence>
<feature type="domain" description="HTH tetR-type" evidence="6">
    <location>
        <begin position="14"/>
        <end position="74"/>
    </location>
</feature>
<feature type="DNA-binding region" description="H-T-H motif" evidence="5">
    <location>
        <begin position="37"/>
        <end position="56"/>
    </location>
</feature>
<organism evidence="7 8">
    <name type="scientific">Cereibacter sphaeroides</name>
    <name type="common">Rhodobacter sphaeroides</name>
    <dbReference type="NCBI Taxonomy" id="1063"/>
    <lineage>
        <taxon>Bacteria</taxon>
        <taxon>Pseudomonadati</taxon>
        <taxon>Pseudomonadota</taxon>
        <taxon>Alphaproteobacteria</taxon>
        <taxon>Rhodobacterales</taxon>
        <taxon>Paracoccaceae</taxon>
        <taxon>Cereibacter</taxon>
    </lineage>
</organism>
<protein>
    <submittedName>
        <fullName evidence="7">TetR family transcriptional regulator</fullName>
    </submittedName>
</protein>
<dbReference type="SUPFAM" id="SSF48498">
    <property type="entry name" value="Tetracyclin repressor-like, C-terminal domain"/>
    <property type="match status" value="1"/>
</dbReference>
<evidence type="ECO:0000256" key="5">
    <source>
        <dbReference type="PROSITE-ProRule" id="PRU00335"/>
    </source>
</evidence>
<reference evidence="7 8" key="1">
    <citation type="submission" date="2017-08" db="EMBL/GenBank/DDBJ databases">
        <title>Infants hospitalized years apart are colonized by the same room-sourced microbial strains.</title>
        <authorList>
            <person name="Brooks B."/>
            <person name="Olm M.R."/>
            <person name="Firek B.A."/>
            <person name="Baker R."/>
            <person name="Thomas B.C."/>
            <person name="Morowitz M.J."/>
            <person name="Banfield J.F."/>
        </authorList>
    </citation>
    <scope>NUCLEOTIDE SEQUENCE [LARGE SCALE GENOMIC DNA]</scope>
    <source>
        <strain evidence="7">S2_003_000_R2_11</strain>
    </source>
</reference>
<dbReference type="PROSITE" id="PS50977">
    <property type="entry name" value="HTH_TETR_2"/>
    <property type="match status" value="1"/>
</dbReference>
<dbReference type="InterPro" id="IPR036271">
    <property type="entry name" value="Tet_transcr_reg_TetR-rel_C_sf"/>
</dbReference>
<dbReference type="InterPro" id="IPR023772">
    <property type="entry name" value="DNA-bd_HTH_TetR-type_CS"/>
</dbReference>
<dbReference type="Pfam" id="PF13977">
    <property type="entry name" value="TetR_C_6"/>
    <property type="match status" value="1"/>
</dbReference>
<evidence type="ECO:0000256" key="4">
    <source>
        <dbReference type="ARBA" id="ARBA00023163"/>
    </source>
</evidence>
<sequence length="213" mass="23132">MTGERRKFRREGEELRRDALIAAALQLIGEGGPQAATVRAIAERAGVTAGLIRHYFNTKEDLTRAAYTALMDRMTGDTAAALETSPQTPEARLATFVAASLRPPVVDPDALSRWAAMLHGTRTDPEMRAVHQAGYFGYRDRLEVLISALPRKVDDARLHADAIACNALIDGLWLEGSALPHAFAPDELVEIGLTSVSAILGFDLTPHLPRNDP</sequence>
<accession>A0A2W5URG1</accession>
<dbReference type="InterPro" id="IPR001647">
    <property type="entry name" value="HTH_TetR"/>
</dbReference>
<dbReference type="InterPro" id="IPR039538">
    <property type="entry name" value="BetI_C"/>
</dbReference>
<evidence type="ECO:0000313" key="7">
    <source>
        <dbReference type="EMBL" id="PZR00381.1"/>
    </source>
</evidence>
<keyword evidence="3 5" id="KW-0238">DNA-binding</keyword>
<keyword evidence="1" id="KW-0678">Repressor</keyword>
<dbReference type="PRINTS" id="PR00455">
    <property type="entry name" value="HTHTETR"/>
</dbReference>
<name>A0A2W5URG1_CERSP</name>
<evidence type="ECO:0000259" key="6">
    <source>
        <dbReference type="PROSITE" id="PS50977"/>
    </source>
</evidence>
<proteinExistence type="predicted"/>
<dbReference type="GO" id="GO:0003700">
    <property type="term" value="F:DNA-binding transcription factor activity"/>
    <property type="evidence" value="ECO:0007669"/>
    <property type="project" value="TreeGrafter"/>
</dbReference>
<evidence type="ECO:0000256" key="2">
    <source>
        <dbReference type="ARBA" id="ARBA00023015"/>
    </source>
</evidence>
<dbReference type="InterPro" id="IPR050109">
    <property type="entry name" value="HTH-type_TetR-like_transc_reg"/>
</dbReference>
<gene>
    <name evidence="7" type="ORF">DI533_07335</name>
</gene>
<dbReference type="EMBL" id="QFQS01000001">
    <property type="protein sequence ID" value="PZR00381.1"/>
    <property type="molecule type" value="Genomic_DNA"/>
</dbReference>
<dbReference type="PANTHER" id="PTHR30055">
    <property type="entry name" value="HTH-TYPE TRANSCRIPTIONAL REGULATOR RUTR"/>
    <property type="match status" value="1"/>
</dbReference>
<dbReference type="InterPro" id="IPR009057">
    <property type="entry name" value="Homeodomain-like_sf"/>
</dbReference>
<dbReference type="Proteomes" id="UP000248975">
    <property type="component" value="Unassembled WGS sequence"/>
</dbReference>
<dbReference type="Gene3D" id="1.10.357.10">
    <property type="entry name" value="Tetracycline Repressor, domain 2"/>
    <property type="match status" value="1"/>
</dbReference>
<dbReference type="PROSITE" id="PS01081">
    <property type="entry name" value="HTH_TETR_1"/>
    <property type="match status" value="1"/>
</dbReference>
<dbReference type="AlphaFoldDB" id="A0A2W5URG1"/>
<dbReference type="GO" id="GO:0000976">
    <property type="term" value="F:transcription cis-regulatory region binding"/>
    <property type="evidence" value="ECO:0007669"/>
    <property type="project" value="TreeGrafter"/>
</dbReference>
<keyword evidence="4" id="KW-0804">Transcription</keyword>
<comment type="caution">
    <text evidence="7">The sequence shown here is derived from an EMBL/GenBank/DDBJ whole genome shotgun (WGS) entry which is preliminary data.</text>
</comment>